<keyword evidence="2" id="KW-0175">Coiled coil</keyword>
<feature type="domain" description="Bacillithiol biosynthesis BshC C-terminal coiled-coil" evidence="4">
    <location>
        <begin position="360"/>
        <end position="516"/>
    </location>
</feature>
<feature type="domain" description="Bacillithiol biosynthesis BshC N-terminal Rossmann-like" evidence="3">
    <location>
        <begin position="2"/>
        <end position="358"/>
    </location>
</feature>
<accession>A0A090Q4G1</accession>
<protein>
    <recommendedName>
        <fullName evidence="2">Putative cysteine ligase BshC</fullName>
        <ecNumber evidence="2">6.-.-.-</ecNumber>
    </recommendedName>
</protein>
<organism evidence="5 6">
    <name type="scientific">Nonlabens tegetincola</name>
    <dbReference type="NCBI Taxonomy" id="323273"/>
    <lineage>
        <taxon>Bacteria</taxon>
        <taxon>Pseudomonadati</taxon>
        <taxon>Bacteroidota</taxon>
        <taxon>Flavobacteriia</taxon>
        <taxon>Flavobacteriales</taxon>
        <taxon>Flavobacteriaceae</taxon>
        <taxon>Nonlabens</taxon>
    </lineage>
</organism>
<dbReference type="Proteomes" id="UP000029221">
    <property type="component" value="Unassembled WGS sequence"/>
</dbReference>
<comment type="similarity">
    <text evidence="2">Belongs to the BshC family.</text>
</comment>
<dbReference type="EMBL" id="BBML01000003">
    <property type="protein sequence ID" value="GAK96643.1"/>
    <property type="molecule type" value="Genomic_DNA"/>
</dbReference>
<dbReference type="InterPro" id="IPR055399">
    <property type="entry name" value="CC_BshC"/>
</dbReference>
<dbReference type="GO" id="GO:0016874">
    <property type="term" value="F:ligase activity"/>
    <property type="evidence" value="ECO:0007669"/>
    <property type="project" value="UniProtKB-UniRule"/>
</dbReference>
<feature type="coiled-coil region" evidence="2">
    <location>
        <begin position="443"/>
        <end position="471"/>
    </location>
</feature>
<keyword evidence="6" id="KW-1185">Reference proteome</keyword>
<dbReference type="Pfam" id="PF10079">
    <property type="entry name" value="Rossmann-like_BshC"/>
    <property type="match status" value="1"/>
</dbReference>
<dbReference type="HAMAP" id="MF_01867">
    <property type="entry name" value="BshC"/>
    <property type="match status" value="1"/>
</dbReference>
<gene>
    <name evidence="2" type="primary">bshC</name>
    <name evidence="5" type="ORF">JCM19294_952</name>
</gene>
<dbReference type="NCBIfam" id="TIGR03998">
    <property type="entry name" value="thiol_BshC"/>
    <property type="match status" value="1"/>
</dbReference>
<dbReference type="AlphaFoldDB" id="A0A090Q4G1"/>
<proteinExistence type="inferred from homology"/>
<dbReference type="PIRSF" id="PIRSF012535">
    <property type="entry name" value="UCP012535"/>
    <property type="match status" value="1"/>
</dbReference>
<sequence length="518" mass="61256">MKDYLDEKPDVKSLYHRFPNIKNFENQIEEKSIEWSSKSLERQNLVNVLRNQYNGLEDVDKVLYNIDLLEKENTFTITTGHQLNLFTGPLYFFYKIIDTINLTNKLRSFYPKYNFVPIYWMASEDHDFEEIQYFNYAGKKIVYETDQTGAVGRFENRELDKVYKVLELSLGKSDYAQELLQTFEKAYLKTSSLSEATRVLVHNFFKDDGLLILDADDTTLKRTMFPFFKQEFTDQKSYNQVNNTLSSWPDKYKVQVNPRENNLFYLKDNLRSRIISHENDTYSIDGTDLKFDKKEILEVLNKYPERFSPNVILRPIYQEVILPNLCYIGGGGEMAYWLQLKQMFDSYNVTFPILLLRNSVLIATEKQIRKLTALKLSVQEMFLHPDKLKEKVTNLHSEIEIDFSNQKSHLKKQFQDLYEIATKTDHSFYGAVAAQERKQIKGLENLEKRLLTAQKRKLKDVNERALKLQEQLFPNGNLQERVLNFSSFYEKYGSQWLEKLKSNLNPFDLRFTVIKLPD</sequence>
<evidence type="ECO:0000313" key="5">
    <source>
        <dbReference type="EMBL" id="GAK96643.1"/>
    </source>
</evidence>
<name>A0A090Q4G1_9FLAO</name>
<dbReference type="eggNOG" id="COG4365">
    <property type="taxonomic scope" value="Bacteria"/>
</dbReference>
<keyword evidence="1 2" id="KW-0436">Ligase</keyword>
<evidence type="ECO:0000256" key="1">
    <source>
        <dbReference type="ARBA" id="ARBA00022598"/>
    </source>
</evidence>
<evidence type="ECO:0000256" key="2">
    <source>
        <dbReference type="HAMAP-Rule" id="MF_01867"/>
    </source>
</evidence>
<dbReference type="InterPro" id="IPR011199">
    <property type="entry name" value="Bacillithiol_biosynth_BshC"/>
</dbReference>
<reference evidence="5" key="1">
    <citation type="journal article" date="2014" name="Genome Announc.">
        <title>Draft Genome Sequences of Marine Flavobacterium Nonlabens Strains NR17, NR24, NR27, NR32, NR33, and Ara13.</title>
        <authorList>
            <person name="Nakanishi M."/>
            <person name="Meirelles P."/>
            <person name="Suzuki R."/>
            <person name="Takatani N."/>
            <person name="Mino S."/>
            <person name="Suda W."/>
            <person name="Oshima K."/>
            <person name="Hattori M."/>
            <person name="Ohkuma M."/>
            <person name="Hosokawa M."/>
            <person name="Miyashita K."/>
            <person name="Thompson F.L."/>
            <person name="Niwa A."/>
            <person name="Sawabe T."/>
            <person name="Sawabe T."/>
        </authorList>
    </citation>
    <scope>NUCLEOTIDE SEQUENCE [LARGE SCALE GENOMIC DNA]</scope>
    <source>
        <strain evidence="5">JCM 19294</strain>
    </source>
</reference>
<evidence type="ECO:0000259" key="3">
    <source>
        <dbReference type="Pfam" id="PF10079"/>
    </source>
</evidence>
<evidence type="ECO:0000259" key="4">
    <source>
        <dbReference type="Pfam" id="PF24850"/>
    </source>
</evidence>
<dbReference type="EC" id="6.-.-.-" evidence="2"/>
<dbReference type="STRING" id="319236.BST91_02565"/>
<comment type="caution">
    <text evidence="5">The sequence shown here is derived from an EMBL/GenBank/DDBJ whole genome shotgun (WGS) entry which is preliminary data.</text>
</comment>
<dbReference type="InterPro" id="IPR055398">
    <property type="entry name" value="Rossmann-like_BshC"/>
</dbReference>
<dbReference type="Pfam" id="PF24850">
    <property type="entry name" value="CC_BshC"/>
    <property type="match status" value="1"/>
</dbReference>
<evidence type="ECO:0000313" key="6">
    <source>
        <dbReference type="Proteomes" id="UP000029221"/>
    </source>
</evidence>